<feature type="transmembrane region" description="Helical" evidence="1">
    <location>
        <begin position="7"/>
        <end position="27"/>
    </location>
</feature>
<dbReference type="Proteomes" id="UP000095645">
    <property type="component" value="Unassembled WGS sequence"/>
</dbReference>
<gene>
    <name evidence="2" type="ORF">ERS852476_02514</name>
</gene>
<organism evidence="2 3">
    <name type="scientific">Blautia obeum</name>
    <dbReference type="NCBI Taxonomy" id="40520"/>
    <lineage>
        <taxon>Bacteria</taxon>
        <taxon>Bacillati</taxon>
        <taxon>Bacillota</taxon>
        <taxon>Clostridia</taxon>
        <taxon>Lachnospirales</taxon>
        <taxon>Lachnospiraceae</taxon>
        <taxon>Blautia</taxon>
    </lineage>
</organism>
<reference evidence="2 3" key="1">
    <citation type="submission" date="2015-09" db="EMBL/GenBank/DDBJ databases">
        <authorList>
            <consortium name="Pathogen Informatics"/>
        </authorList>
    </citation>
    <scope>NUCLEOTIDE SEQUENCE [LARGE SCALE GENOMIC DNA]</scope>
    <source>
        <strain evidence="2 3">2789STDY5834861</strain>
    </source>
</reference>
<accession>A0A174E6F1</accession>
<keyword evidence="1" id="KW-1133">Transmembrane helix</keyword>
<proteinExistence type="predicted"/>
<protein>
    <submittedName>
        <fullName evidence="2">Uncharacterized protein</fullName>
    </submittedName>
</protein>
<dbReference type="RefSeq" id="WP_242859583.1">
    <property type="nucleotide sequence ID" value="NZ_CYZP01000022.1"/>
</dbReference>
<dbReference type="EMBL" id="CYZP01000022">
    <property type="protein sequence ID" value="CUO31989.1"/>
    <property type="molecule type" value="Genomic_DNA"/>
</dbReference>
<evidence type="ECO:0000313" key="3">
    <source>
        <dbReference type="Proteomes" id="UP000095645"/>
    </source>
</evidence>
<name>A0A174E6F1_9FIRM</name>
<evidence type="ECO:0000256" key="1">
    <source>
        <dbReference type="SAM" id="Phobius"/>
    </source>
</evidence>
<dbReference type="AlphaFoldDB" id="A0A174E6F1"/>
<keyword evidence="1" id="KW-0472">Membrane</keyword>
<evidence type="ECO:0000313" key="2">
    <source>
        <dbReference type="EMBL" id="CUO31989.1"/>
    </source>
</evidence>
<keyword evidence="1" id="KW-0812">Transmembrane</keyword>
<sequence>MKNRWKRVFGIAIPLVIIIGGISYNSYIRIHTFKLSGNETVKSEQIQPAFGKVKVNSTVDTKVIFTDVENEETYEIGYITPGISESIQLEHGKWYRVEGDGELTIRPVNVRIIDLSRGENEKGQSYFNAKVLEVNKEYINVRCIETFNSGISVDEEFSVTKDVVSAKGTPGLNVGDNIRVVFNGDVMESDPLQIGTVYAIYLLDENREVIPNN</sequence>